<dbReference type="Pfam" id="PF12796">
    <property type="entry name" value="Ank_2"/>
    <property type="match status" value="2"/>
</dbReference>
<dbReference type="SMART" id="SM00248">
    <property type="entry name" value="ANK"/>
    <property type="match status" value="5"/>
</dbReference>
<reference evidence="4 5" key="1">
    <citation type="submission" date="2018-03" db="EMBL/GenBank/DDBJ databases">
        <title>A gene transfer event suggests a long-term partnership between eustigmatophyte algae and a novel lineage of endosymbiotic bacteria.</title>
        <authorList>
            <person name="Yurchenko T."/>
            <person name="Sevcikova T."/>
            <person name="Pribyl P."/>
            <person name="El Karkouri K."/>
            <person name="Klimes V."/>
            <person name="Amaral R."/>
            <person name="Zbrankova V."/>
            <person name="Kim E."/>
            <person name="Raoult D."/>
            <person name="Santos L.M.A."/>
            <person name="Elias M."/>
        </authorList>
    </citation>
    <scope>NUCLEOTIDE SEQUENCE [LARGE SCALE GENOMIC DNA]</scope>
    <source>
        <strain evidence="4">CCALA 838</strain>
    </source>
</reference>
<dbReference type="Pfam" id="PF00023">
    <property type="entry name" value="Ank"/>
    <property type="match status" value="1"/>
</dbReference>
<evidence type="ECO:0000256" key="1">
    <source>
        <dbReference type="ARBA" id="ARBA00022737"/>
    </source>
</evidence>
<dbReference type="PROSITE" id="PS50297">
    <property type="entry name" value="ANK_REP_REGION"/>
    <property type="match status" value="3"/>
</dbReference>
<evidence type="ECO:0000313" key="4">
    <source>
        <dbReference type="EMBL" id="AVP87948.1"/>
    </source>
</evidence>
<evidence type="ECO:0000256" key="3">
    <source>
        <dbReference type="PROSITE-ProRule" id="PRU00023"/>
    </source>
</evidence>
<keyword evidence="1" id="KW-0677">Repeat</keyword>
<feature type="repeat" description="ANK" evidence="3">
    <location>
        <begin position="210"/>
        <end position="243"/>
    </location>
</feature>
<dbReference type="PANTHER" id="PTHR24189:SF50">
    <property type="entry name" value="ANKYRIN REPEAT AND SOCS BOX PROTEIN 2"/>
    <property type="match status" value="1"/>
</dbReference>
<feature type="repeat" description="ANK" evidence="3">
    <location>
        <begin position="147"/>
        <end position="179"/>
    </location>
</feature>
<evidence type="ECO:0000313" key="5">
    <source>
        <dbReference type="Proteomes" id="UP000241762"/>
    </source>
</evidence>
<keyword evidence="5" id="KW-1185">Reference proteome</keyword>
<dbReference type="SUPFAM" id="SSF48403">
    <property type="entry name" value="Ankyrin repeat"/>
    <property type="match status" value="1"/>
</dbReference>
<dbReference type="EMBL" id="CP027845">
    <property type="protein sequence ID" value="AVP87948.1"/>
    <property type="molecule type" value="Genomic_DNA"/>
</dbReference>
<organism evidence="4 5">
    <name type="scientific">Candidatus Phycorickettsia trachydisci</name>
    <dbReference type="NCBI Taxonomy" id="2115978"/>
    <lineage>
        <taxon>Bacteria</taxon>
        <taxon>Pseudomonadati</taxon>
        <taxon>Pseudomonadota</taxon>
        <taxon>Alphaproteobacteria</taxon>
        <taxon>Rickettsiales</taxon>
        <taxon>Rickettsiaceae</taxon>
        <taxon>Candidatus Phycorickettsia</taxon>
    </lineage>
</organism>
<dbReference type="InterPro" id="IPR036770">
    <property type="entry name" value="Ankyrin_rpt-contain_sf"/>
</dbReference>
<name>A0A2P1P9J6_9RICK</name>
<dbReference type="PROSITE" id="PS50088">
    <property type="entry name" value="ANK_REPEAT"/>
    <property type="match status" value="3"/>
</dbReference>
<dbReference type="PANTHER" id="PTHR24189">
    <property type="entry name" value="MYOTROPHIN"/>
    <property type="match status" value="1"/>
</dbReference>
<protein>
    <submittedName>
        <fullName evidence="4">Ankyrin repeat PH and SEC7 domain containing protein</fullName>
    </submittedName>
</protein>
<dbReference type="InterPro" id="IPR050745">
    <property type="entry name" value="Multifunctional_regulatory"/>
</dbReference>
<sequence>MYMTSSIDKLFNYMKTAHERVENLWKNQFLEDNPEMKEELFNQTDKVWEELFEQTAQLSKEIEKEIIELKKAGQDINPYINLYGDESKVSLLDFIIDGFLDSSLLQYFEASDIKDPDSIMMTAFVMNRVDAINWLIDKLPVNTCDPNGRALIHLAVMHNDPEIVALLLERGANVNIQDDYANIALHYARSGEITKLLLEHGANPNHKNWQGNTPLHQKLWLGFHLEVAQALLEGGADINLKNDDGYTPLHEAILKKNLEATKFLVTNNADINAENNFGVTPLEGMFECRYKEPIRSANIDLEILEFLIANGADINRFDSKTWNPLKKIILHKLDNELVQNKVILLLTNSRDIKIDLESYPVRQFFTDENNIKAIFAVDGYEKQKAIAKANLLKNLQDYSQTHNDQKVLDIVQLVEQEIDLSTTEIAEDNGSSDQLDYKTELSGNTVIDTIDAA</sequence>
<dbReference type="Proteomes" id="UP000241762">
    <property type="component" value="Chromosome"/>
</dbReference>
<dbReference type="InterPro" id="IPR002110">
    <property type="entry name" value="Ankyrin_rpt"/>
</dbReference>
<accession>A0A2P1P9J6</accession>
<dbReference type="KEGG" id="ptc:phytr_10200"/>
<feature type="repeat" description="ANK" evidence="3">
    <location>
        <begin position="244"/>
        <end position="276"/>
    </location>
</feature>
<proteinExistence type="predicted"/>
<dbReference type="AlphaFoldDB" id="A0A2P1P9J6"/>
<evidence type="ECO:0000256" key="2">
    <source>
        <dbReference type="ARBA" id="ARBA00023043"/>
    </source>
</evidence>
<dbReference type="Gene3D" id="1.25.40.20">
    <property type="entry name" value="Ankyrin repeat-containing domain"/>
    <property type="match status" value="2"/>
</dbReference>
<keyword evidence="2 3" id="KW-0040">ANK repeat</keyword>
<gene>
    <name evidence="4" type="ORF">phytr_10200</name>
</gene>